<dbReference type="InterPro" id="IPR052263">
    <property type="entry name" value="GPI_Anchor_Biosynth"/>
</dbReference>
<dbReference type="AlphaFoldDB" id="A0A0K0EWB7"/>
<keyword evidence="2 6" id="KW-0812">Transmembrane</keyword>
<protein>
    <submittedName>
        <fullName evidence="9">PIG-P domain-containing protein</fullName>
    </submittedName>
</protein>
<evidence type="ECO:0000256" key="4">
    <source>
        <dbReference type="ARBA" id="ARBA00023136"/>
    </source>
</evidence>
<dbReference type="InterPro" id="IPR013717">
    <property type="entry name" value="PIG-P"/>
</dbReference>
<feature type="domain" description="PIG-P" evidence="7">
    <location>
        <begin position="31"/>
        <end position="116"/>
    </location>
</feature>
<evidence type="ECO:0000256" key="6">
    <source>
        <dbReference type="SAM" id="Phobius"/>
    </source>
</evidence>
<keyword evidence="4 6" id="KW-0472">Membrane</keyword>
<dbReference type="PANTHER" id="PTHR46346:SF1">
    <property type="entry name" value="PHOSPHATIDYLINOSITOL N-ACETYLGLUCOSAMINYLTRANSFERASE SUBUNIT P"/>
    <property type="match status" value="1"/>
</dbReference>
<evidence type="ECO:0000313" key="8">
    <source>
        <dbReference type="Proteomes" id="UP000035680"/>
    </source>
</evidence>
<feature type="transmembrane region" description="Helical" evidence="6">
    <location>
        <begin position="73"/>
        <end position="99"/>
    </location>
</feature>
<evidence type="ECO:0000259" key="7">
    <source>
        <dbReference type="Pfam" id="PF08510"/>
    </source>
</evidence>
<dbReference type="GO" id="GO:0005783">
    <property type="term" value="C:endoplasmic reticulum"/>
    <property type="evidence" value="ECO:0007669"/>
    <property type="project" value="TreeGrafter"/>
</dbReference>
<keyword evidence="3 6" id="KW-1133">Transmembrane helix</keyword>
<feature type="compositionally biased region" description="Polar residues" evidence="5">
    <location>
        <begin position="1"/>
        <end position="19"/>
    </location>
</feature>
<dbReference type="GO" id="GO:0016020">
    <property type="term" value="C:membrane"/>
    <property type="evidence" value="ECO:0007669"/>
    <property type="project" value="UniProtKB-SubCell"/>
</dbReference>
<evidence type="ECO:0000256" key="3">
    <source>
        <dbReference type="ARBA" id="ARBA00022989"/>
    </source>
</evidence>
<evidence type="ECO:0000256" key="5">
    <source>
        <dbReference type="SAM" id="MobiDB-lite"/>
    </source>
</evidence>
<reference evidence="8" key="1">
    <citation type="submission" date="2014-07" db="EMBL/GenBank/DDBJ databases">
        <authorList>
            <person name="Martin A.A"/>
            <person name="De Silva N."/>
        </authorList>
    </citation>
    <scope>NUCLEOTIDE SEQUENCE</scope>
</reference>
<name>A0A0K0EWB7_STRVS</name>
<dbReference type="WBParaSite" id="SVE_0081700.1">
    <property type="protein sequence ID" value="SVE_0081700.1"/>
    <property type="gene ID" value="SVE_0081700"/>
</dbReference>
<evidence type="ECO:0000256" key="1">
    <source>
        <dbReference type="ARBA" id="ARBA00004141"/>
    </source>
</evidence>
<dbReference type="PANTHER" id="PTHR46346">
    <property type="entry name" value="PHOSPHATIDYLINOSITOL N-ACETYLGLUCOSAMINYLTRANSFERASE SUBUNIT P"/>
    <property type="match status" value="1"/>
</dbReference>
<sequence length="123" mass="14448">MIDTPTQTSLFDNKIPSNSEDVEENPLPDSHRAIYGFAFYILNWISFIIYLIWVLTPYTYLEYLNLTFLPSKYYGLCLPLLIPFGITVFIGGILIYNILKFQEMDDEKIYLKDDFAQEYGDNF</sequence>
<feature type="transmembrane region" description="Helical" evidence="6">
    <location>
        <begin position="33"/>
        <end position="53"/>
    </location>
</feature>
<dbReference type="Pfam" id="PF08510">
    <property type="entry name" value="PIG-P"/>
    <property type="match status" value="1"/>
</dbReference>
<evidence type="ECO:0000313" key="9">
    <source>
        <dbReference type="WBParaSite" id="SVE_0081700.1"/>
    </source>
</evidence>
<proteinExistence type="predicted"/>
<accession>A0A0K0EWB7</accession>
<dbReference type="STRING" id="75913.A0A0K0EWB7"/>
<keyword evidence="8" id="KW-1185">Reference proteome</keyword>
<dbReference type="Proteomes" id="UP000035680">
    <property type="component" value="Unassembled WGS sequence"/>
</dbReference>
<feature type="region of interest" description="Disordered" evidence="5">
    <location>
        <begin position="1"/>
        <end position="26"/>
    </location>
</feature>
<comment type="subcellular location">
    <subcellularLocation>
        <location evidence="1">Membrane</location>
        <topology evidence="1">Multi-pass membrane protein</topology>
    </subcellularLocation>
</comment>
<reference evidence="9" key="2">
    <citation type="submission" date="2015-08" db="UniProtKB">
        <authorList>
            <consortium name="WormBaseParasite"/>
        </authorList>
    </citation>
    <scope>IDENTIFICATION</scope>
</reference>
<evidence type="ECO:0000256" key="2">
    <source>
        <dbReference type="ARBA" id="ARBA00022692"/>
    </source>
</evidence>
<organism evidence="8 9">
    <name type="scientific">Strongyloides venezuelensis</name>
    <name type="common">Threadworm</name>
    <dbReference type="NCBI Taxonomy" id="75913"/>
    <lineage>
        <taxon>Eukaryota</taxon>
        <taxon>Metazoa</taxon>
        <taxon>Ecdysozoa</taxon>
        <taxon>Nematoda</taxon>
        <taxon>Chromadorea</taxon>
        <taxon>Rhabditida</taxon>
        <taxon>Tylenchina</taxon>
        <taxon>Panagrolaimomorpha</taxon>
        <taxon>Strongyloidoidea</taxon>
        <taxon>Strongyloididae</taxon>
        <taxon>Strongyloides</taxon>
    </lineage>
</organism>
<dbReference type="GO" id="GO:0006506">
    <property type="term" value="P:GPI anchor biosynthetic process"/>
    <property type="evidence" value="ECO:0007669"/>
    <property type="project" value="TreeGrafter"/>
</dbReference>